<dbReference type="HOGENOM" id="CLU_3051390_0_0_1"/>
<dbReference type="EMBL" id="KB446555">
    <property type="protein sequence ID" value="EME88734.1"/>
    <property type="molecule type" value="Genomic_DNA"/>
</dbReference>
<keyword evidence="2" id="KW-1185">Reference proteome</keyword>
<organism evidence="1 2">
    <name type="scientific">Pseudocercospora fijiensis (strain CIRAD86)</name>
    <name type="common">Black leaf streak disease fungus</name>
    <name type="synonym">Mycosphaerella fijiensis</name>
    <dbReference type="NCBI Taxonomy" id="383855"/>
    <lineage>
        <taxon>Eukaryota</taxon>
        <taxon>Fungi</taxon>
        <taxon>Dikarya</taxon>
        <taxon>Ascomycota</taxon>
        <taxon>Pezizomycotina</taxon>
        <taxon>Dothideomycetes</taxon>
        <taxon>Dothideomycetidae</taxon>
        <taxon>Mycosphaerellales</taxon>
        <taxon>Mycosphaerellaceae</taxon>
        <taxon>Pseudocercospora</taxon>
    </lineage>
</organism>
<accession>N1Q7N5</accession>
<evidence type="ECO:0000313" key="1">
    <source>
        <dbReference type="EMBL" id="EME88734.1"/>
    </source>
</evidence>
<gene>
    <name evidence="1" type="ORF">MYCFIDRAFT_170321</name>
</gene>
<dbReference type="Proteomes" id="UP000016932">
    <property type="component" value="Unassembled WGS sequence"/>
</dbReference>
<proteinExistence type="predicted"/>
<protein>
    <submittedName>
        <fullName evidence="1">Uncharacterized protein</fullName>
    </submittedName>
</protein>
<dbReference type="KEGG" id="pfj:MYCFIDRAFT_170321"/>
<evidence type="ECO:0000313" key="2">
    <source>
        <dbReference type="Proteomes" id="UP000016932"/>
    </source>
</evidence>
<dbReference type="RefSeq" id="XP_007921647.1">
    <property type="nucleotide sequence ID" value="XM_007923456.1"/>
</dbReference>
<name>N1Q7N5_PSEFD</name>
<dbReference type="GeneID" id="19332476"/>
<reference evidence="1 2" key="1">
    <citation type="journal article" date="2012" name="PLoS Pathog.">
        <title>Diverse lifestyles and strategies of plant pathogenesis encoded in the genomes of eighteen Dothideomycetes fungi.</title>
        <authorList>
            <person name="Ohm R.A."/>
            <person name="Feau N."/>
            <person name="Henrissat B."/>
            <person name="Schoch C.L."/>
            <person name="Horwitz B.A."/>
            <person name="Barry K.W."/>
            <person name="Condon B.J."/>
            <person name="Copeland A.C."/>
            <person name="Dhillon B."/>
            <person name="Glaser F."/>
            <person name="Hesse C.N."/>
            <person name="Kosti I."/>
            <person name="LaButti K."/>
            <person name="Lindquist E.A."/>
            <person name="Lucas S."/>
            <person name="Salamov A.A."/>
            <person name="Bradshaw R.E."/>
            <person name="Ciuffetti L."/>
            <person name="Hamelin R.C."/>
            <person name="Kema G.H.J."/>
            <person name="Lawrence C."/>
            <person name="Scott J.A."/>
            <person name="Spatafora J.W."/>
            <person name="Turgeon B.G."/>
            <person name="de Wit P.J.G.M."/>
            <person name="Zhong S."/>
            <person name="Goodwin S.B."/>
            <person name="Grigoriev I.V."/>
        </authorList>
    </citation>
    <scope>NUCLEOTIDE SEQUENCE [LARGE SCALE GENOMIC DNA]</scope>
    <source>
        <strain evidence="1 2">CIRAD86</strain>
    </source>
</reference>
<dbReference type="VEuPathDB" id="FungiDB:MYCFIDRAFT_170321"/>
<dbReference type="AlphaFoldDB" id="N1Q7N5"/>
<sequence>MIMPLGRIVMSRDFKLGEAVSIGVAMNHSVNIAMYITIATNSQSGYHQLHASAT</sequence>